<proteinExistence type="predicted"/>
<dbReference type="AlphaFoldDB" id="A0A1Q3BXQ5"/>
<dbReference type="EMBL" id="BDDD01001041">
    <property type="protein sequence ID" value="GAV72794.1"/>
    <property type="molecule type" value="Genomic_DNA"/>
</dbReference>
<reference evidence="3" key="1">
    <citation type="submission" date="2016-04" db="EMBL/GenBank/DDBJ databases">
        <title>Cephalotus genome sequencing.</title>
        <authorList>
            <person name="Fukushima K."/>
            <person name="Hasebe M."/>
            <person name="Fang X."/>
        </authorList>
    </citation>
    <scope>NUCLEOTIDE SEQUENCE [LARGE SCALE GENOMIC DNA]</scope>
    <source>
        <strain evidence="3">cv. St1</strain>
    </source>
</reference>
<gene>
    <name evidence="2" type="ORF">CFOL_v3_16282</name>
</gene>
<organism evidence="2 3">
    <name type="scientific">Cephalotus follicularis</name>
    <name type="common">Albany pitcher plant</name>
    <dbReference type="NCBI Taxonomy" id="3775"/>
    <lineage>
        <taxon>Eukaryota</taxon>
        <taxon>Viridiplantae</taxon>
        <taxon>Streptophyta</taxon>
        <taxon>Embryophyta</taxon>
        <taxon>Tracheophyta</taxon>
        <taxon>Spermatophyta</taxon>
        <taxon>Magnoliopsida</taxon>
        <taxon>eudicotyledons</taxon>
        <taxon>Gunneridae</taxon>
        <taxon>Pentapetalae</taxon>
        <taxon>rosids</taxon>
        <taxon>fabids</taxon>
        <taxon>Oxalidales</taxon>
        <taxon>Cephalotaceae</taxon>
        <taxon>Cephalotus</taxon>
    </lineage>
</organism>
<dbReference type="Gene3D" id="3.80.10.10">
    <property type="entry name" value="Ribonuclease Inhibitor"/>
    <property type="match status" value="3"/>
</dbReference>
<dbReference type="InterPro" id="IPR032675">
    <property type="entry name" value="LRR_dom_sf"/>
</dbReference>
<dbReference type="SMART" id="SM00367">
    <property type="entry name" value="LRR_CC"/>
    <property type="match status" value="6"/>
</dbReference>
<dbReference type="InterPro" id="IPR006553">
    <property type="entry name" value="Leu-rich_rpt_Cys-con_subtyp"/>
</dbReference>
<dbReference type="FunCoup" id="A0A1Q3BXQ5">
    <property type="interactions" value="21"/>
</dbReference>
<dbReference type="PANTHER" id="PTHR13318">
    <property type="entry name" value="PARTNER OF PAIRED, ISOFORM B-RELATED"/>
    <property type="match status" value="1"/>
</dbReference>
<dbReference type="GO" id="GO:0031146">
    <property type="term" value="P:SCF-dependent proteasomal ubiquitin-dependent protein catabolic process"/>
    <property type="evidence" value="ECO:0007669"/>
    <property type="project" value="TreeGrafter"/>
</dbReference>
<feature type="non-terminal residue" evidence="2">
    <location>
        <position position="1"/>
    </location>
</feature>
<dbReference type="STRING" id="3775.A0A1Q3BXQ5"/>
<comment type="caution">
    <text evidence="2">The sequence shown here is derived from an EMBL/GenBank/DDBJ whole genome shotgun (WGS) entry which is preliminary data.</text>
</comment>
<evidence type="ECO:0008006" key="4">
    <source>
        <dbReference type="Google" id="ProtNLM"/>
    </source>
</evidence>
<dbReference type="PANTHER" id="PTHR13318:SF101">
    <property type="entry name" value="F-BOX_LRR PROTEIN"/>
    <property type="match status" value="1"/>
</dbReference>
<dbReference type="GO" id="GO:0019005">
    <property type="term" value="C:SCF ubiquitin ligase complex"/>
    <property type="evidence" value="ECO:0007669"/>
    <property type="project" value="TreeGrafter"/>
</dbReference>
<dbReference type="InParanoid" id="A0A1Q3BXQ5"/>
<name>A0A1Q3BXQ5_CEPFO</name>
<dbReference type="Proteomes" id="UP000187406">
    <property type="component" value="Unassembled WGS sequence"/>
</dbReference>
<evidence type="ECO:0000313" key="3">
    <source>
        <dbReference type="Proteomes" id="UP000187406"/>
    </source>
</evidence>
<dbReference type="FunFam" id="3.80.10.10:FF:000777">
    <property type="entry name" value="RNI-like superfamily protein"/>
    <property type="match status" value="1"/>
</dbReference>
<dbReference type="FunFam" id="3.80.10.10:FF:001486">
    <property type="entry name" value="DNA repair protein rhp7 isoform A"/>
    <property type="match status" value="1"/>
</dbReference>
<protein>
    <recommendedName>
        <fullName evidence="4">LRR_6 domain-containing protein</fullName>
    </recommendedName>
</protein>
<dbReference type="SUPFAM" id="SSF52047">
    <property type="entry name" value="RNI-like"/>
    <property type="match status" value="1"/>
</dbReference>
<accession>A0A1Q3BXQ5</accession>
<sequence length="845" mass="92492">RGLNVWRENLENIGNSSVQEKPFQFKTLISRVVYPSYFIYSNSLSISAISCHLHIPAISQTMAVLRSREILPEKPTPKTLKRSAESMDPLTPAKTFEHATHKSPLESVPTRRRSHRLASKSIYGSTPIAGPSRKRKSLEGEEIRVLEEKEGILKEINGSANVTDGNLLDGERGVLSLRSGKRVVKRRMKNEGDKLSGGGNGEIAPEIPEKELSVGENAGIGSEVRSDVFKSVDKKGKSIMSDVSEVGVGGEILERGQFGGNESGGSEGKRRYSIEEKGKGKVVNLSVIGNEILDSTVEPQLKNVVDKNVVLDNSTAENVVQRQGRSSRRSNKRSNESRAEQFRDIARQNASRFAHFDSEEPVENHLSLEEGRMEMESGEEETNRDIEDWPGPFSTALRIIRDRADKPNLQKGTASAEKTKSAPIMWIPKGHGGLKVLVPSLQELCMAVLAKNADAISSLQNVPDALRHKLSQVLCDSRRMNSHFFNLLVIGSPTEIRLRDCSWLTEEQFTKSFEGCETNNLVILQLDQCGRCMPDYVVPATLARATNCLPLLTTLSLAGACRLSNAGLSALVSSAPALRSINLSQCSLITHAGIDTLANSLGSVLRELYLNDCQSIDPMLILPALKKLDYLEVLSLVGIEMVCDDFVREFITACGHNMKELVLADCVKLTDSSLKLIAEKCSGLCALDISNLCKLTDSAIGYLANGGQAIHALKLCRNVFSDEAIAAYLETSGESLKELSLNNVRKVAHHTALSLAKRSVNLQSLDLSWCRNLTNEAVGLIVDSCTSLRMVKLFGCTQITNVFVDGHSNPGVQIVGLKMTPLMEHLKVPDPQEGPLHYSSVYPSL</sequence>
<evidence type="ECO:0000256" key="1">
    <source>
        <dbReference type="SAM" id="MobiDB-lite"/>
    </source>
</evidence>
<feature type="compositionally biased region" description="Gly residues" evidence="1">
    <location>
        <begin position="257"/>
        <end position="266"/>
    </location>
</feature>
<dbReference type="OrthoDB" id="10257471at2759"/>
<keyword evidence="3" id="KW-1185">Reference proteome</keyword>
<feature type="region of interest" description="Disordered" evidence="1">
    <location>
        <begin position="96"/>
        <end position="117"/>
    </location>
</feature>
<feature type="region of interest" description="Disordered" evidence="1">
    <location>
        <begin position="317"/>
        <end position="339"/>
    </location>
</feature>
<feature type="region of interest" description="Disordered" evidence="1">
    <location>
        <begin position="254"/>
        <end position="273"/>
    </location>
</feature>
<evidence type="ECO:0000313" key="2">
    <source>
        <dbReference type="EMBL" id="GAV72794.1"/>
    </source>
</evidence>